<accession>A0A0F4YPJ4</accession>
<protein>
    <submittedName>
        <fullName evidence="2">dTDP-4-dehydrorhamnose reductase</fullName>
        <ecNumber evidence="2">1.1.1.133</ecNumber>
    </submittedName>
</protein>
<dbReference type="EC" id="1.1.1.133" evidence="2"/>
<dbReference type="UniPathway" id="UPA00315">
    <property type="reaction ID" value="UER00080"/>
</dbReference>
<dbReference type="GeneID" id="25318293"/>
<dbReference type="Pfam" id="PF04321">
    <property type="entry name" value="RmlD_sub_bind"/>
    <property type="match status" value="1"/>
</dbReference>
<organism evidence="2 3">
    <name type="scientific">Rasamsonia emersonii (strain ATCC 16479 / CBS 393.64 / IMI 116815)</name>
    <dbReference type="NCBI Taxonomy" id="1408163"/>
    <lineage>
        <taxon>Eukaryota</taxon>
        <taxon>Fungi</taxon>
        <taxon>Dikarya</taxon>
        <taxon>Ascomycota</taxon>
        <taxon>Pezizomycotina</taxon>
        <taxon>Eurotiomycetes</taxon>
        <taxon>Eurotiomycetidae</taxon>
        <taxon>Eurotiales</taxon>
        <taxon>Trichocomaceae</taxon>
        <taxon>Rasamsonia</taxon>
    </lineage>
</organism>
<evidence type="ECO:0000313" key="3">
    <source>
        <dbReference type="Proteomes" id="UP000053958"/>
    </source>
</evidence>
<dbReference type="FunFam" id="3.40.50.720:FF:000357">
    <property type="entry name" value="Methionine adenosyltransferase 2 subunit beta"/>
    <property type="match status" value="1"/>
</dbReference>
<dbReference type="PANTHER" id="PTHR10491">
    <property type="entry name" value="DTDP-4-DEHYDRORHAMNOSE REDUCTASE"/>
    <property type="match status" value="1"/>
</dbReference>
<gene>
    <name evidence="2" type="ORF">T310_5973</name>
</gene>
<proteinExistence type="predicted"/>
<keyword evidence="2" id="KW-0560">Oxidoreductase</keyword>
<dbReference type="InterPro" id="IPR005913">
    <property type="entry name" value="dTDP_dehydrorham_reduct"/>
</dbReference>
<dbReference type="PANTHER" id="PTHR10491:SF4">
    <property type="entry name" value="METHIONINE ADENOSYLTRANSFERASE 2 SUBUNIT BETA"/>
    <property type="match status" value="1"/>
</dbReference>
<dbReference type="CDD" id="cd05254">
    <property type="entry name" value="dTDP_HR_like_SDR_e"/>
    <property type="match status" value="1"/>
</dbReference>
<dbReference type="RefSeq" id="XP_013326642.1">
    <property type="nucleotide sequence ID" value="XM_013471188.1"/>
</dbReference>
<sequence length="318" mass="35390">MSQTALITGATGLLGREVLKAFKRAGWLTVGQGFTRAAPPTILKANLEEPDEIKKLLDEVKDTDWIHADKDKHRPQVVVHCAANRSPDACEKNPEQAQRINVEATRVLTEETSSRGALLIYISTDYVFPGVEGEAPYEASAPTGPTNRYGEMKRDGEIATLEATRDSGLGVVLRVPLLYGPAEKNSESAVNVLLDAVEKARDPNAGVKVDDWAQRYPTNTEDVGRVCNDIAVRYIRQKDQIKSLPKILQFSSEDRMTKYEICEKFAQILAVPIPGMIRNQEGNDPNSPVKRPFNTKLSTKELQDLGINIQTQNFETWW</sequence>
<dbReference type="Proteomes" id="UP000053958">
    <property type="component" value="Unassembled WGS sequence"/>
</dbReference>
<dbReference type="OrthoDB" id="6235964at2759"/>
<dbReference type="GO" id="GO:0048270">
    <property type="term" value="F:methionine adenosyltransferase regulator activity"/>
    <property type="evidence" value="ECO:0007669"/>
    <property type="project" value="TreeGrafter"/>
</dbReference>
<comment type="caution">
    <text evidence="2">The sequence shown here is derived from an EMBL/GenBank/DDBJ whole genome shotgun (WGS) entry which is preliminary data.</text>
</comment>
<dbReference type="InterPro" id="IPR029903">
    <property type="entry name" value="RmlD-like-bd"/>
</dbReference>
<dbReference type="Gene3D" id="3.40.50.720">
    <property type="entry name" value="NAD(P)-binding Rossmann-like Domain"/>
    <property type="match status" value="1"/>
</dbReference>
<keyword evidence="3" id="KW-1185">Reference proteome</keyword>
<dbReference type="GO" id="GO:0048269">
    <property type="term" value="C:methionine adenosyltransferase complex"/>
    <property type="evidence" value="ECO:0007669"/>
    <property type="project" value="TreeGrafter"/>
</dbReference>
<dbReference type="EMBL" id="LASV01000297">
    <property type="protein sequence ID" value="KKA20030.1"/>
    <property type="molecule type" value="Genomic_DNA"/>
</dbReference>
<dbReference type="STRING" id="1408163.A0A0F4YPJ4"/>
<dbReference type="AlphaFoldDB" id="A0A0F4YPJ4"/>
<reference evidence="2 3" key="1">
    <citation type="submission" date="2015-04" db="EMBL/GenBank/DDBJ databases">
        <authorList>
            <person name="Heijne W.H."/>
            <person name="Fedorova N.D."/>
            <person name="Nierman W.C."/>
            <person name="Vollebregt A.W."/>
            <person name="Zhao Z."/>
            <person name="Wu L."/>
            <person name="Kumar M."/>
            <person name="Stam H."/>
            <person name="van den Berg M.A."/>
            <person name="Pel H.J."/>
        </authorList>
    </citation>
    <scope>NUCLEOTIDE SEQUENCE [LARGE SCALE GENOMIC DNA]</scope>
    <source>
        <strain evidence="2 3">CBS 393.64</strain>
    </source>
</reference>
<feature type="domain" description="RmlD-like substrate binding" evidence="1">
    <location>
        <begin position="5"/>
        <end position="308"/>
    </location>
</feature>
<evidence type="ECO:0000259" key="1">
    <source>
        <dbReference type="Pfam" id="PF04321"/>
    </source>
</evidence>
<evidence type="ECO:0000313" key="2">
    <source>
        <dbReference type="EMBL" id="KKA20030.1"/>
    </source>
</evidence>
<name>A0A0F4YPJ4_RASE3</name>
<dbReference type="GO" id="GO:0008831">
    <property type="term" value="F:dTDP-4-dehydrorhamnose reductase activity"/>
    <property type="evidence" value="ECO:0007669"/>
    <property type="project" value="UniProtKB-EC"/>
</dbReference>
<dbReference type="GO" id="GO:0006556">
    <property type="term" value="P:S-adenosylmethionine biosynthetic process"/>
    <property type="evidence" value="ECO:0007669"/>
    <property type="project" value="UniProtKB-UniPathway"/>
</dbReference>
<dbReference type="SUPFAM" id="SSF51735">
    <property type="entry name" value="NAD(P)-binding Rossmann-fold domains"/>
    <property type="match status" value="1"/>
</dbReference>
<dbReference type="InterPro" id="IPR036291">
    <property type="entry name" value="NAD(P)-bd_dom_sf"/>
</dbReference>